<evidence type="ECO:0000256" key="1">
    <source>
        <dbReference type="SAM" id="MobiDB-lite"/>
    </source>
</evidence>
<keyword evidence="3" id="KW-1185">Reference proteome</keyword>
<reference evidence="2 3" key="1">
    <citation type="journal article" date="2017" name="Mol. Ecol.">
        <title>Comparative and population genomic landscape of Phellinus noxius: A hypervariable fungus causing root rot in trees.</title>
        <authorList>
            <person name="Chung C.L."/>
            <person name="Lee T.J."/>
            <person name="Akiba M."/>
            <person name="Lee H.H."/>
            <person name="Kuo T.H."/>
            <person name="Liu D."/>
            <person name="Ke H.M."/>
            <person name="Yokoi T."/>
            <person name="Roa M.B."/>
            <person name="Lu M.J."/>
            <person name="Chang Y.Y."/>
            <person name="Ann P.J."/>
            <person name="Tsai J.N."/>
            <person name="Chen C.Y."/>
            <person name="Tzean S.S."/>
            <person name="Ota Y."/>
            <person name="Hattori T."/>
            <person name="Sahashi N."/>
            <person name="Liou R.F."/>
            <person name="Kikuchi T."/>
            <person name="Tsai I.J."/>
        </authorList>
    </citation>
    <scope>NUCLEOTIDE SEQUENCE [LARGE SCALE GENOMIC DNA]</scope>
    <source>
        <strain evidence="2 3">FFPRI411160</strain>
    </source>
</reference>
<dbReference type="SUPFAM" id="SSF53335">
    <property type="entry name" value="S-adenosyl-L-methionine-dependent methyltransferases"/>
    <property type="match status" value="1"/>
</dbReference>
<dbReference type="GO" id="GO:0005829">
    <property type="term" value="C:cytosol"/>
    <property type="evidence" value="ECO:0007669"/>
    <property type="project" value="TreeGrafter"/>
</dbReference>
<evidence type="ECO:0000313" key="3">
    <source>
        <dbReference type="Proteomes" id="UP000217199"/>
    </source>
</evidence>
<dbReference type="InterPro" id="IPR019410">
    <property type="entry name" value="Methyltransf_16"/>
</dbReference>
<proteinExistence type="predicted"/>
<name>A0A286UK78_9AGAM</name>
<dbReference type="PANTHER" id="PTHR14614:SF109">
    <property type="entry name" value="RIBOSOMAL LYSINE N-METHYLTRANSFERASE 5"/>
    <property type="match status" value="1"/>
</dbReference>
<protein>
    <submittedName>
        <fullName evidence="2">Cmp dcmp deaminase family</fullName>
    </submittedName>
</protein>
<dbReference type="STRING" id="2282107.A0A286UK78"/>
<dbReference type="InParanoid" id="A0A286UK78"/>
<evidence type="ECO:0000313" key="2">
    <source>
        <dbReference type="EMBL" id="PAV19884.1"/>
    </source>
</evidence>
<dbReference type="InterPro" id="IPR029063">
    <property type="entry name" value="SAM-dependent_MTases_sf"/>
</dbReference>
<organism evidence="2 3">
    <name type="scientific">Pyrrhoderma noxium</name>
    <dbReference type="NCBI Taxonomy" id="2282107"/>
    <lineage>
        <taxon>Eukaryota</taxon>
        <taxon>Fungi</taxon>
        <taxon>Dikarya</taxon>
        <taxon>Basidiomycota</taxon>
        <taxon>Agaricomycotina</taxon>
        <taxon>Agaricomycetes</taxon>
        <taxon>Hymenochaetales</taxon>
        <taxon>Hymenochaetaceae</taxon>
        <taxon>Pyrrhoderma</taxon>
    </lineage>
</organism>
<dbReference type="Proteomes" id="UP000217199">
    <property type="component" value="Unassembled WGS sequence"/>
</dbReference>
<dbReference type="EMBL" id="NBII01000004">
    <property type="protein sequence ID" value="PAV19884.1"/>
    <property type="molecule type" value="Genomic_DNA"/>
</dbReference>
<dbReference type="OrthoDB" id="2529286at2759"/>
<dbReference type="Gene3D" id="3.40.50.150">
    <property type="entry name" value="Vaccinia Virus protein VP39"/>
    <property type="match status" value="1"/>
</dbReference>
<dbReference type="Pfam" id="PF10294">
    <property type="entry name" value="Methyltransf_16"/>
    <property type="match status" value="2"/>
</dbReference>
<comment type="caution">
    <text evidence="2">The sequence shown here is derived from an EMBL/GenBank/DDBJ whole genome shotgun (WGS) entry which is preliminary data.</text>
</comment>
<dbReference type="FunCoup" id="A0A286UK78">
    <property type="interactions" value="80"/>
</dbReference>
<gene>
    <name evidence="2" type="ORF">PNOK_0481800</name>
</gene>
<dbReference type="AlphaFoldDB" id="A0A286UK78"/>
<sequence length="355" mass="39046">METEKVQVDTSKLLRLPSGSVPVEDPEEEVFLLYTHLASAGAQDGSTTFIGLGSVNTHQDTLSVQLSLSPNKNREEPSAELTHACDTQRSVLWRVSVALAQALLSDLSKNSLSSLLDPQILKNCDVLELGGGTGLLSIILAPWVHRYTVTDLDYLVPLIRRNITTNLPVVQKAISPASSSTLTSPTNRRSSRHGDSSSHSVVNNIKKPSDPEQFVSIEALDWVALQRASSISPSKASSLFRLTHADPPDLIISVDCVYNTALIPALLGTIDHYASPGRTRVLVAVELRAEDVMREFLERWLAMKDWVVWRVGERLEDDERGDANVKKDDDGASWLGVGFAVWVGWKVCKEKESER</sequence>
<dbReference type="GO" id="GO:0008757">
    <property type="term" value="F:S-adenosylmethionine-dependent methyltransferase activity"/>
    <property type="evidence" value="ECO:0007669"/>
    <property type="project" value="UniProtKB-ARBA"/>
</dbReference>
<feature type="compositionally biased region" description="Low complexity" evidence="1">
    <location>
        <begin position="178"/>
        <end position="188"/>
    </location>
</feature>
<accession>A0A286UK78</accession>
<feature type="region of interest" description="Disordered" evidence="1">
    <location>
        <begin position="178"/>
        <end position="207"/>
    </location>
</feature>
<dbReference type="PANTHER" id="PTHR14614">
    <property type="entry name" value="HEPATOCELLULAR CARCINOMA-ASSOCIATED ANTIGEN"/>
    <property type="match status" value="1"/>
</dbReference>
<dbReference type="GO" id="GO:0032991">
    <property type="term" value="C:protein-containing complex"/>
    <property type="evidence" value="ECO:0007669"/>
    <property type="project" value="TreeGrafter"/>
</dbReference>